<dbReference type="RefSeq" id="XP_067820828.1">
    <property type="nucleotide sequence ID" value="XM_067960031.1"/>
</dbReference>
<comment type="caution">
    <text evidence="1">The sequence shown here is derived from an EMBL/GenBank/DDBJ whole genome shotgun (WGS) entry which is preliminary data.</text>
</comment>
<reference evidence="1 2" key="1">
    <citation type="journal article" date="2021" name="Genome Biol.">
        <title>AFLAP: assembly-free linkage analysis pipeline using k-mers from genome sequencing data.</title>
        <authorList>
            <person name="Fletcher K."/>
            <person name="Zhang L."/>
            <person name="Gil J."/>
            <person name="Han R."/>
            <person name="Cavanaugh K."/>
            <person name="Michelmore R."/>
        </authorList>
    </citation>
    <scope>NUCLEOTIDE SEQUENCE [LARGE SCALE GENOMIC DNA]</scope>
    <source>
        <strain evidence="1 2">SF5</strain>
    </source>
</reference>
<evidence type="ECO:0000313" key="1">
    <source>
        <dbReference type="EMBL" id="TDH71329.1"/>
    </source>
</evidence>
<dbReference type="EMBL" id="SHOA02000059">
    <property type="protein sequence ID" value="TDH71329.1"/>
    <property type="molecule type" value="Genomic_DNA"/>
</dbReference>
<proteinExistence type="predicted"/>
<dbReference type="KEGG" id="blac:94345702"/>
<dbReference type="InterPro" id="IPR052050">
    <property type="entry name" value="SecEffector_AnkRepeat"/>
</dbReference>
<gene>
    <name evidence="1" type="ORF">CCR75_001930</name>
</gene>
<dbReference type="OrthoDB" id="166450at2759"/>
<dbReference type="Proteomes" id="UP000294530">
    <property type="component" value="Unassembled WGS sequence"/>
</dbReference>
<keyword evidence="2" id="KW-1185">Reference proteome</keyword>
<sequence>MKWAAENATENRSEGCTSAVMNLAAKNGHNDMVKWLHLNRREGCTTEAMESQPNTDTLKLSNGCKRIARREPERGLVLFLNAHRTECFESKRCFNIKLSLDVTQWMITNYSDNLRNYEFEVARCDWRYLNWCRNINLQMIA</sequence>
<name>A0A976FRR2_BRELC</name>
<evidence type="ECO:0000313" key="2">
    <source>
        <dbReference type="Proteomes" id="UP000294530"/>
    </source>
</evidence>
<dbReference type="PANTHER" id="PTHR46586">
    <property type="entry name" value="ANKYRIN REPEAT-CONTAINING PROTEIN"/>
    <property type="match status" value="1"/>
</dbReference>
<dbReference type="AlphaFoldDB" id="A0A976FRR2"/>
<dbReference type="GeneID" id="94345702"/>
<organism evidence="1 2">
    <name type="scientific">Bremia lactucae</name>
    <name type="common">Lettuce downy mildew</name>
    <dbReference type="NCBI Taxonomy" id="4779"/>
    <lineage>
        <taxon>Eukaryota</taxon>
        <taxon>Sar</taxon>
        <taxon>Stramenopiles</taxon>
        <taxon>Oomycota</taxon>
        <taxon>Peronosporomycetes</taxon>
        <taxon>Peronosporales</taxon>
        <taxon>Peronosporaceae</taxon>
        <taxon>Bremia</taxon>
    </lineage>
</organism>
<protein>
    <submittedName>
        <fullName evidence="1">Uncharacterized protein</fullName>
    </submittedName>
</protein>
<dbReference type="PANTHER" id="PTHR46586:SF3">
    <property type="entry name" value="ANKYRIN REPEAT-CONTAINING PROTEIN"/>
    <property type="match status" value="1"/>
</dbReference>
<accession>A0A976FRR2</accession>